<dbReference type="Proteomes" id="UP001234297">
    <property type="component" value="Chromosome 3"/>
</dbReference>
<reference evidence="1 2" key="1">
    <citation type="journal article" date="2022" name="Hortic Res">
        <title>A haplotype resolved chromosomal level avocado genome allows analysis of novel avocado genes.</title>
        <authorList>
            <person name="Nath O."/>
            <person name="Fletcher S.J."/>
            <person name="Hayward A."/>
            <person name="Shaw L.M."/>
            <person name="Masouleh A.K."/>
            <person name="Furtado A."/>
            <person name="Henry R.J."/>
            <person name="Mitter N."/>
        </authorList>
    </citation>
    <scope>NUCLEOTIDE SEQUENCE [LARGE SCALE GENOMIC DNA]</scope>
    <source>
        <strain evidence="2">cv. Hass</strain>
    </source>
</reference>
<proteinExistence type="predicted"/>
<gene>
    <name evidence="1" type="ORF">MRB53_009129</name>
</gene>
<accession>A0ACC2LP59</accession>
<keyword evidence="2" id="KW-1185">Reference proteome</keyword>
<evidence type="ECO:0000313" key="2">
    <source>
        <dbReference type="Proteomes" id="UP001234297"/>
    </source>
</evidence>
<sequence>MAQSWEDLPEELWKAIFDCIKPTEYHHLESISLVCKRLQLFSDPLVSTLNVSILAPVDRDISPVFRRFHHLKRINFSASLSKVSVKNIVIAISRSDLRLTALDLSNQERFSYFAIHDLGRKMKDTMRTLICARMGFLNDQDLYQIAASFPDLEELDISYPSSPSGEGVSNKGISGIAAKLQKLRSINISGNSFISDVSLRKLSSLSSLSEISAQSCSRLTISGINYVIQYCNNLCSLSVSINPISSSNIESFCSNARNLQCLNLSGKGIYVSDELLSVIGNHNLVLRKLVLSECHGFTFDGLSAVVLGQQSLQHLDLEAIDFLTDEMMSSLSEHLPHVFSIDLDWCTHLTSSTIFNLAKNCPSLEEISMSHTSLGLGGEDSVSELGKNCKIRSLKLRHNKNLRDETLERIGTLCPELRSLDVSYCWSVTGVGIGGIGKYCTKITELRIDECGQVRNLGSDSQFSKLEVLMAYASGIEDEGLEMIGRGCQRLRILHMKDCVRVTEKGIRELLKSCKVLRKLNLKCCCDLSADFFAWMMSSGPSLRTIVLSYGQLPTKELRDLLLRHGILFISGE</sequence>
<evidence type="ECO:0000313" key="1">
    <source>
        <dbReference type="EMBL" id="KAJ8634862.1"/>
    </source>
</evidence>
<dbReference type="EMBL" id="CM056811">
    <property type="protein sequence ID" value="KAJ8634862.1"/>
    <property type="molecule type" value="Genomic_DNA"/>
</dbReference>
<name>A0ACC2LP59_PERAE</name>
<organism evidence="1 2">
    <name type="scientific">Persea americana</name>
    <name type="common">Avocado</name>
    <dbReference type="NCBI Taxonomy" id="3435"/>
    <lineage>
        <taxon>Eukaryota</taxon>
        <taxon>Viridiplantae</taxon>
        <taxon>Streptophyta</taxon>
        <taxon>Embryophyta</taxon>
        <taxon>Tracheophyta</taxon>
        <taxon>Spermatophyta</taxon>
        <taxon>Magnoliopsida</taxon>
        <taxon>Magnoliidae</taxon>
        <taxon>Laurales</taxon>
        <taxon>Lauraceae</taxon>
        <taxon>Persea</taxon>
    </lineage>
</organism>
<comment type="caution">
    <text evidence="1">The sequence shown here is derived from an EMBL/GenBank/DDBJ whole genome shotgun (WGS) entry which is preliminary data.</text>
</comment>
<protein>
    <submittedName>
        <fullName evidence="1">Uncharacterized protein</fullName>
    </submittedName>
</protein>